<dbReference type="RefSeq" id="WP_203930535.1">
    <property type="nucleotide sequence ID" value="NZ_BOPH01000082.1"/>
</dbReference>
<gene>
    <name evidence="10" type="ORF">Voc01_055540</name>
</gene>
<feature type="transmembrane region" description="Helical" evidence="8">
    <location>
        <begin position="12"/>
        <end position="37"/>
    </location>
</feature>
<accession>A0A8J3ZUW9</accession>
<feature type="transmembrane region" description="Helical" evidence="8">
    <location>
        <begin position="234"/>
        <end position="256"/>
    </location>
</feature>
<feature type="transmembrane region" description="Helical" evidence="8">
    <location>
        <begin position="456"/>
        <end position="485"/>
    </location>
</feature>
<evidence type="ECO:0000313" key="10">
    <source>
        <dbReference type="EMBL" id="GIJ70637.1"/>
    </source>
</evidence>
<keyword evidence="2" id="KW-1003">Cell membrane</keyword>
<protein>
    <submittedName>
        <fullName evidence="10">Hydrogenase 4 subunit B</fullName>
    </submittedName>
</protein>
<keyword evidence="4 8" id="KW-1133">Transmembrane helix</keyword>
<keyword evidence="3 7" id="KW-0812">Transmembrane</keyword>
<comment type="caution">
    <text evidence="10">The sequence shown here is derived from an EMBL/GenBank/DDBJ whole genome shotgun (WGS) entry which is preliminary data.</text>
</comment>
<reference evidence="10" key="1">
    <citation type="submission" date="2021-01" db="EMBL/GenBank/DDBJ databases">
        <title>Whole genome shotgun sequence of Virgisporangium ochraceum NBRC 16418.</title>
        <authorList>
            <person name="Komaki H."/>
            <person name="Tamura T."/>
        </authorList>
    </citation>
    <scope>NUCLEOTIDE SEQUENCE</scope>
    <source>
        <strain evidence="10">NBRC 16418</strain>
    </source>
</reference>
<evidence type="ECO:0000256" key="1">
    <source>
        <dbReference type="ARBA" id="ARBA00004651"/>
    </source>
</evidence>
<feature type="transmembrane region" description="Helical" evidence="8">
    <location>
        <begin position="107"/>
        <end position="127"/>
    </location>
</feature>
<dbReference type="Proteomes" id="UP000635606">
    <property type="component" value="Unassembled WGS sequence"/>
</dbReference>
<feature type="transmembrane region" description="Helical" evidence="8">
    <location>
        <begin position="505"/>
        <end position="529"/>
    </location>
</feature>
<dbReference type="PANTHER" id="PTHR42682:SF3">
    <property type="entry name" value="FORMATE HYDROGENLYASE SUBUNIT 3-RELATED"/>
    <property type="match status" value="1"/>
</dbReference>
<feature type="transmembrane region" description="Helical" evidence="8">
    <location>
        <begin position="268"/>
        <end position="285"/>
    </location>
</feature>
<proteinExistence type="predicted"/>
<sequence>MPDVIPGPGPFALVAFLFAAGGLCGHGGVLLARLRLLGIESAKTWSMRAALAFAAVGSTAAVIISVSLINCAAGDCVRTVRVLSVRAPVADVPALDLTFHHDGLADVFISLVGFCAACVAVYSFGWLRDDPLRHSVAGSFNLFVASLLLTLLVNNVFWLLVALELITLCSADLVRYRGRIRQEPGRSRTAVQTYVLVSHVGLMFLLAGLLPVVVGGSTLDFDVLRKGGESPVPHLSFALVITGIAIRSGVVPFHFWVPVVHTHLPTNVHAMMSAVMLKVPVYLAIRLILEGVIGPVAWWWGTVVLLLAGITALVTVFYALLSKNLKVALAYHSVENIGIIFAGIGMALMFSDARFSGNPAIRGAAALALLASLYHVVNHAVFKTLLFLGASSIEKLTGTLETRRLGGLLRRSPWVGGTFLIGATAIAGLPPLNGFVSEWLTLQTLFSGQAIYRSGAAVALLAMVALVGALITLAIAFATTALAFIKIAGESLLGEPRDRSPGGGVTWSMRVALGALAGCCVLVGLQPWLLVPSLSKALPPSGLDPAVLDADPTALTIHIPGVLDDDSYRTVLPTWPLLVLAVVPAVITLGVAASRWSRRPVWVGGEPFEPQTMQYTGAAMSGLIWGPIARKSSEPATGPLPESFEISPGQRVAEVSNRAFNIMVMRTKAVSGWIGDRLQSGDVRAYLLYIFAAVVMVLIVLALS</sequence>
<dbReference type="Pfam" id="PF00361">
    <property type="entry name" value="Proton_antipo_M"/>
    <property type="match status" value="1"/>
</dbReference>
<dbReference type="AlphaFoldDB" id="A0A8J3ZUW9"/>
<feature type="transmembrane region" description="Helical" evidence="8">
    <location>
        <begin position="49"/>
        <end position="69"/>
    </location>
</feature>
<keyword evidence="11" id="KW-1185">Reference proteome</keyword>
<keyword evidence="6 8" id="KW-0472">Membrane</keyword>
<feature type="transmembrane region" description="Helical" evidence="8">
    <location>
        <begin position="686"/>
        <end position="703"/>
    </location>
</feature>
<evidence type="ECO:0000256" key="4">
    <source>
        <dbReference type="ARBA" id="ARBA00022989"/>
    </source>
</evidence>
<dbReference type="GO" id="GO:0016491">
    <property type="term" value="F:oxidoreductase activity"/>
    <property type="evidence" value="ECO:0007669"/>
    <property type="project" value="UniProtKB-KW"/>
</dbReference>
<keyword evidence="5" id="KW-0560">Oxidoreductase</keyword>
<feature type="transmembrane region" description="Helical" evidence="8">
    <location>
        <begin position="575"/>
        <end position="593"/>
    </location>
</feature>
<evidence type="ECO:0000256" key="6">
    <source>
        <dbReference type="ARBA" id="ARBA00023136"/>
    </source>
</evidence>
<evidence type="ECO:0000313" key="11">
    <source>
        <dbReference type="Proteomes" id="UP000635606"/>
    </source>
</evidence>
<name>A0A8J3ZUW9_9ACTN</name>
<feature type="transmembrane region" description="Helical" evidence="8">
    <location>
        <begin position="414"/>
        <end position="436"/>
    </location>
</feature>
<evidence type="ECO:0000256" key="7">
    <source>
        <dbReference type="RuleBase" id="RU000320"/>
    </source>
</evidence>
<comment type="subcellular location">
    <subcellularLocation>
        <location evidence="1">Cell membrane</location>
        <topology evidence="1">Multi-pass membrane protein</topology>
    </subcellularLocation>
    <subcellularLocation>
        <location evidence="7">Membrane</location>
        <topology evidence="7">Multi-pass membrane protein</topology>
    </subcellularLocation>
</comment>
<dbReference type="EMBL" id="BOPH01000082">
    <property type="protein sequence ID" value="GIJ70637.1"/>
    <property type="molecule type" value="Genomic_DNA"/>
</dbReference>
<dbReference type="PANTHER" id="PTHR42682">
    <property type="entry name" value="HYDROGENASE-4 COMPONENT F"/>
    <property type="match status" value="1"/>
</dbReference>
<feature type="transmembrane region" description="Helical" evidence="8">
    <location>
        <begin position="297"/>
        <end position="321"/>
    </location>
</feature>
<evidence type="ECO:0000256" key="8">
    <source>
        <dbReference type="SAM" id="Phobius"/>
    </source>
</evidence>
<feature type="transmembrane region" description="Helical" evidence="8">
    <location>
        <begin position="194"/>
        <end position="214"/>
    </location>
</feature>
<evidence type="ECO:0000256" key="5">
    <source>
        <dbReference type="ARBA" id="ARBA00023002"/>
    </source>
</evidence>
<feature type="transmembrane region" description="Helical" evidence="8">
    <location>
        <begin position="363"/>
        <end position="393"/>
    </location>
</feature>
<organism evidence="10 11">
    <name type="scientific">Virgisporangium ochraceum</name>
    <dbReference type="NCBI Taxonomy" id="65505"/>
    <lineage>
        <taxon>Bacteria</taxon>
        <taxon>Bacillati</taxon>
        <taxon>Actinomycetota</taxon>
        <taxon>Actinomycetes</taxon>
        <taxon>Micromonosporales</taxon>
        <taxon>Micromonosporaceae</taxon>
        <taxon>Virgisporangium</taxon>
    </lineage>
</organism>
<dbReference type="InterPro" id="IPR052175">
    <property type="entry name" value="ComplexI-like_HydComp"/>
</dbReference>
<evidence type="ECO:0000256" key="2">
    <source>
        <dbReference type="ARBA" id="ARBA00022475"/>
    </source>
</evidence>
<dbReference type="GO" id="GO:0005886">
    <property type="term" value="C:plasma membrane"/>
    <property type="evidence" value="ECO:0007669"/>
    <property type="project" value="UniProtKB-SubCell"/>
</dbReference>
<feature type="domain" description="NADH:quinone oxidoreductase/Mrp antiporter transmembrane" evidence="9">
    <location>
        <begin position="154"/>
        <end position="454"/>
    </location>
</feature>
<feature type="transmembrane region" description="Helical" evidence="8">
    <location>
        <begin position="333"/>
        <end position="351"/>
    </location>
</feature>
<evidence type="ECO:0000259" key="9">
    <source>
        <dbReference type="Pfam" id="PF00361"/>
    </source>
</evidence>
<dbReference type="InterPro" id="IPR001750">
    <property type="entry name" value="ND/Mrp_TM"/>
</dbReference>
<evidence type="ECO:0000256" key="3">
    <source>
        <dbReference type="ARBA" id="ARBA00022692"/>
    </source>
</evidence>